<accession>A0ABW0NM39</accession>
<dbReference type="InterPro" id="IPR023614">
    <property type="entry name" value="Porin_dom_sf"/>
</dbReference>
<keyword evidence="4" id="KW-1185">Reference proteome</keyword>
<dbReference type="Gene3D" id="2.40.160.10">
    <property type="entry name" value="Porin"/>
    <property type="match status" value="1"/>
</dbReference>
<protein>
    <submittedName>
        <fullName evidence="3">Porin</fullName>
    </submittedName>
</protein>
<name>A0ABW0NM39_9BURK</name>
<dbReference type="SUPFAM" id="SSF56935">
    <property type="entry name" value="Porins"/>
    <property type="match status" value="1"/>
</dbReference>
<reference evidence="4" key="1">
    <citation type="journal article" date="2019" name="Int. J. Syst. Evol. Microbiol.">
        <title>The Global Catalogue of Microorganisms (GCM) 10K type strain sequencing project: providing services to taxonomists for standard genome sequencing and annotation.</title>
        <authorList>
            <consortium name="The Broad Institute Genomics Platform"/>
            <consortium name="The Broad Institute Genome Sequencing Center for Infectious Disease"/>
            <person name="Wu L."/>
            <person name="Ma J."/>
        </authorList>
    </citation>
    <scope>NUCLEOTIDE SEQUENCE [LARGE SCALE GENOMIC DNA]</scope>
    <source>
        <strain evidence="4">CCUG 57401</strain>
    </source>
</reference>
<organism evidence="3 4">
    <name type="scientific">Caenimonas terrae</name>
    <dbReference type="NCBI Taxonomy" id="696074"/>
    <lineage>
        <taxon>Bacteria</taxon>
        <taxon>Pseudomonadati</taxon>
        <taxon>Pseudomonadota</taxon>
        <taxon>Betaproteobacteria</taxon>
        <taxon>Burkholderiales</taxon>
        <taxon>Comamonadaceae</taxon>
        <taxon>Caenimonas</taxon>
    </lineage>
</organism>
<evidence type="ECO:0000256" key="1">
    <source>
        <dbReference type="SAM" id="SignalP"/>
    </source>
</evidence>
<evidence type="ECO:0000313" key="3">
    <source>
        <dbReference type="EMBL" id="MFC5500207.1"/>
    </source>
</evidence>
<evidence type="ECO:0000313" key="4">
    <source>
        <dbReference type="Proteomes" id="UP001596037"/>
    </source>
</evidence>
<dbReference type="InterPro" id="IPR033900">
    <property type="entry name" value="Gram_neg_porin_domain"/>
</dbReference>
<dbReference type="RefSeq" id="WP_376852446.1">
    <property type="nucleotide sequence ID" value="NZ_JBHSMF010000010.1"/>
</dbReference>
<feature type="signal peptide" evidence="1">
    <location>
        <begin position="1"/>
        <end position="23"/>
    </location>
</feature>
<gene>
    <name evidence="3" type="ORF">ACFPOE_21875</name>
</gene>
<feature type="chain" id="PRO_5046203150" evidence="1">
    <location>
        <begin position="24"/>
        <end position="411"/>
    </location>
</feature>
<dbReference type="Proteomes" id="UP001596037">
    <property type="component" value="Unassembled WGS sequence"/>
</dbReference>
<evidence type="ECO:0000259" key="2">
    <source>
        <dbReference type="Pfam" id="PF13609"/>
    </source>
</evidence>
<comment type="caution">
    <text evidence="3">The sequence shown here is derived from an EMBL/GenBank/DDBJ whole genome shotgun (WGS) entry which is preliminary data.</text>
</comment>
<keyword evidence="1" id="KW-0732">Signal</keyword>
<dbReference type="EMBL" id="JBHSMF010000010">
    <property type="protein sequence ID" value="MFC5500207.1"/>
    <property type="molecule type" value="Genomic_DNA"/>
</dbReference>
<feature type="domain" description="Porin" evidence="2">
    <location>
        <begin position="11"/>
        <end position="380"/>
    </location>
</feature>
<proteinExistence type="predicted"/>
<dbReference type="Pfam" id="PF13609">
    <property type="entry name" value="Porin_4"/>
    <property type="match status" value="1"/>
</dbReference>
<sequence length="411" mass="43946">MTLSLRPLLLALTAASLAGAAQAQTAPDIKFSGFGTLAATHSSEHNADFVGTIFQPNGAGATSDWAFGVDSKLGAQVDAKFGDRWSAVLQVVSQHTYDNNYRPNVEWANVKFQATPELSLRAGRIAAPSFLVSDTRFVGYAQPWVRPPVEVYGVIPITSNDGVDLSYRKQFGSFTNTLQAYYGTATARLESGKVKSKAGWGINDSVQSGDLTLRAGYTANKLDMQLANVDTLLGAIGQFSALPAPIGPQAGALVQKYRLTDMKTSSFTLAASYDPGQWFAMAELVDFRGAGILTDSRSWYLTGGYRFASFTPYATYARSRSSVANEPGIPLPPAAPLNAGLNALLNNQFNGSQTTVSAGVRWDFMKNTALKLQYDHVRNGAGSAGQLAHPLPALVRGSSYNLLSVALDFVF</sequence>